<proteinExistence type="predicted"/>
<evidence type="ECO:0000313" key="2">
    <source>
        <dbReference type="Proteomes" id="UP001304534"/>
    </source>
</evidence>
<name>A0ABZ0D3P1_9XANT</name>
<sequence length="51" mass="5618">MAVQGVLIYCSSRLAWVRLKRTVLIAWMPAQTVCFLSNFECSDINGVAPGT</sequence>
<accession>A0ABZ0D3P1</accession>
<organism evidence="1 2">
    <name type="scientific">Xanthomonas dyei</name>
    <dbReference type="NCBI Taxonomy" id="743699"/>
    <lineage>
        <taxon>Bacteria</taxon>
        <taxon>Pseudomonadati</taxon>
        <taxon>Pseudomonadota</taxon>
        <taxon>Gammaproteobacteria</taxon>
        <taxon>Lysobacterales</taxon>
        <taxon>Lysobacteraceae</taxon>
        <taxon>Xanthomonas</taxon>
    </lineage>
</organism>
<gene>
    <name evidence="1" type="ORF">NYR99_13655</name>
</gene>
<dbReference type="GeneID" id="95584939"/>
<dbReference type="Proteomes" id="UP001304534">
    <property type="component" value="Chromosome"/>
</dbReference>
<reference evidence="1 2" key="1">
    <citation type="submission" date="2022-08" db="EMBL/GenBank/DDBJ databases">
        <title>Whole genome sequencing-based tracing of a 2022 introduction and outbreak of Xanthomonas hortorum pv. pelargonii.</title>
        <authorList>
            <person name="Iruegas-Bocardo F."/>
            <person name="Weisberg A.K."/>
            <person name="Riutta E.R."/>
            <person name="Kilday K."/>
            <person name="Bonkowski J.C."/>
            <person name="Creswell T."/>
            <person name="Daughtrey M.L."/>
            <person name="Rane K."/>
            <person name="Grunwald N.J."/>
            <person name="Chang J.H."/>
            <person name="Putnam M.L."/>
        </authorList>
    </citation>
    <scope>NUCLEOTIDE SEQUENCE [LARGE SCALE GENOMIC DNA]</scope>
    <source>
        <strain evidence="1 2">22-325</strain>
    </source>
</reference>
<protein>
    <submittedName>
        <fullName evidence="1">Uncharacterized protein</fullName>
    </submittedName>
</protein>
<evidence type="ECO:0000313" key="1">
    <source>
        <dbReference type="EMBL" id="WOB24839.1"/>
    </source>
</evidence>
<dbReference type="RefSeq" id="WP_228323782.1">
    <property type="nucleotide sequence ID" value="NZ_CP103837.1"/>
</dbReference>
<dbReference type="EMBL" id="CP103840">
    <property type="protein sequence ID" value="WOB24839.1"/>
    <property type="molecule type" value="Genomic_DNA"/>
</dbReference>
<keyword evidence="2" id="KW-1185">Reference proteome</keyword>